<evidence type="ECO:0000313" key="2">
    <source>
        <dbReference type="EMBL" id="MBB3110698.1"/>
    </source>
</evidence>
<feature type="compositionally biased region" description="Low complexity" evidence="1">
    <location>
        <begin position="70"/>
        <end position="90"/>
    </location>
</feature>
<reference evidence="2 3" key="1">
    <citation type="submission" date="2020-08" db="EMBL/GenBank/DDBJ databases">
        <title>Genomic Encyclopedia of Type Strains, Phase III (KMG-III): the genomes of soil and plant-associated and newly described type strains.</title>
        <authorList>
            <person name="Whitman W."/>
        </authorList>
    </citation>
    <scope>NUCLEOTIDE SEQUENCE [LARGE SCALE GENOMIC DNA]</scope>
    <source>
        <strain evidence="2 3">CECT 5862</strain>
    </source>
</reference>
<organism evidence="2 3">
    <name type="scientific">Paenibacillus phyllosphaerae</name>
    <dbReference type="NCBI Taxonomy" id="274593"/>
    <lineage>
        <taxon>Bacteria</taxon>
        <taxon>Bacillati</taxon>
        <taxon>Bacillota</taxon>
        <taxon>Bacilli</taxon>
        <taxon>Bacillales</taxon>
        <taxon>Paenibacillaceae</taxon>
        <taxon>Paenibacillus</taxon>
    </lineage>
</organism>
<dbReference type="Proteomes" id="UP000570361">
    <property type="component" value="Unassembled WGS sequence"/>
</dbReference>
<name>A0A7W5FN10_9BACL</name>
<accession>A0A7W5FN10</accession>
<comment type="caution">
    <text evidence="2">The sequence shown here is derived from an EMBL/GenBank/DDBJ whole genome shotgun (WGS) entry which is preliminary data.</text>
</comment>
<feature type="compositionally biased region" description="Polar residues" evidence="1">
    <location>
        <begin position="1"/>
        <end position="15"/>
    </location>
</feature>
<feature type="compositionally biased region" description="Basic and acidic residues" evidence="1">
    <location>
        <begin position="52"/>
        <end position="62"/>
    </location>
</feature>
<evidence type="ECO:0000313" key="3">
    <source>
        <dbReference type="Proteomes" id="UP000570361"/>
    </source>
</evidence>
<evidence type="ECO:0000256" key="1">
    <source>
        <dbReference type="SAM" id="MobiDB-lite"/>
    </source>
</evidence>
<proteinExistence type="predicted"/>
<gene>
    <name evidence="2" type="ORF">FHS18_002765</name>
</gene>
<protein>
    <submittedName>
        <fullName evidence="2">Uncharacterized protein</fullName>
    </submittedName>
</protein>
<dbReference type="AlphaFoldDB" id="A0A7W5FN10"/>
<dbReference type="EMBL" id="JACHXK010000005">
    <property type="protein sequence ID" value="MBB3110698.1"/>
    <property type="molecule type" value="Genomic_DNA"/>
</dbReference>
<feature type="region of interest" description="Disordered" evidence="1">
    <location>
        <begin position="1"/>
        <end position="102"/>
    </location>
</feature>
<sequence>MSTKWTSSEGQQVSSFIPDCIRSPPQGINVANEVRTRSFVQGGLSANQAPSPRDKSGSPHERTNRRRPRLVSSPLRASRGQLPSGSPPMEGEGGGEQKGFKGAALNLTAGGKGGSPTRCLLRRVVRAAALLSLLRRARRGIADCFWEIPTGY</sequence>
<keyword evidence="3" id="KW-1185">Reference proteome</keyword>